<dbReference type="PANTHER" id="PTHR43581">
    <property type="entry name" value="ATP/GTP PHOSPHATASE"/>
    <property type="match status" value="1"/>
</dbReference>
<reference evidence="3 4" key="1">
    <citation type="submission" date="2014-07" db="EMBL/GenBank/DDBJ databases">
        <title>Methanogenic archaea and the global carbon cycle.</title>
        <authorList>
            <person name="Henriksen J.R."/>
            <person name="Luke J."/>
            <person name="Reinhart S."/>
            <person name="Benedict M.N."/>
            <person name="Youngblut N.D."/>
            <person name="Metcalf M.E."/>
            <person name="Whitaker R.J."/>
            <person name="Metcalf W.W."/>
        </authorList>
    </citation>
    <scope>NUCLEOTIDE SEQUENCE [LARGE SCALE GENOMIC DNA]</scope>
    <source>
        <strain evidence="3 4">MS</strain>
    </source>
</reference>
<dbReference type="Pfam" id="PF12476">
    <property type="entry name" value="DUF3696"/>
    <property type="match status" value="1"/>
</dbReference>
<dbReference type="SUPFAM" id="SSF52540">
    <property type="entry name" value="P-loop containing nucleoside triphosphate hydrolases"/>
    <property type="match status" value="1"/>
</dbReference>
<dbReference type="STRING" id="1434108.MSBRM_1216"/>
<feature type="domain" description="DUF3696" evidence="1">
    <location>
        <begin position="378"/>
        <end position="423"/>
    </location>
</feature>
<dbReference type="PANTHER" id="PTHR43581:SF2">
    <property type="entry name" value="EXCINUCLEASE ATPASE SUBUNIT"/>
    <property type="match status" value="1"/>
</dbReference>
<gene>
    <name evidence="3" type="ORF">MSBRM_1216</name>
</gene>
<dbReference type="Pfam" id="PF13175">
    <property type="entry name" value="AAA_15"/>
    <property type="match status" value="1"/>
</dbReference>
<sequence>MLKRIKIKNFKALKNIDSLDIKPITFFVGPNSSGKSSAFQVLLALKQTVKSSDENTPLILQDYIDLGSYKDIIWNHDEKQELEIEFDVGSNSYNSEDSLLKRYKFVYKLVKRGFYAGEIILNKYSYNEYKTNEIKEKLVSFNVSWLGKNKYSFTIEKPDIFAGKISVYRKNISQFIPVKLLDNDKHLKNGQRYLQPFIVSNEANRDLDAFFRSMSHIGPSRTEPKRLYTQSGAAPHEVGKYGQWAVDEILLSKEMRFLVKKWFKEFNISSEFKLEELRKGSRRYEILLKDYHTGTWVTIADVGFGVSQLLPIIVECFNPDSSTLLIEQPEIHLHPKGQASMGDLLVDSVNNLKKSIIVETHSDLIISRVCTHVVKGDISPDDVAIYYFDPSTDGTKILRIDINEDGQMVNFPEGFFEERFNEVVERTDIVFDKMDEG</sequence>
<name>A0A0E3QSI4_METBA</name>
<dbReference type="RefSeq" id="WP_048155091.1">
    <property type="nucleotide sequence ID" value="NZ_CP009528.1"/>
</dbReference>
<feature type="domain" description="Endonuclease GajA/Old nuclease/RecF-like AAA" evidence="2">
    <location>
        <begin position="1"/>
        <end position="366"/>
    </location>
</feature>
<dbReference type="InterPro" id="IPR027417">
    <property type="entry name" value="P-loop_NTPase"/>
</dbReference>
<dbReference type="PIRSF" id="PIRSF034888">
    <property type="entry name" value="P-loop_UCP034888"/>
    <property type="match status" value="1"/>
</dbReference>
<dbReference type="InterPro" id="IPR014592">
    <property type="entry name" value="P-loop_UCP034888"/>
</dbReference>
<organism evidence="3 4">
    <name type="scientific">Methanosarcina barkeri MS</name>
    <dbReference type="NCBI Taxonomy" id="1434108"/>
    <lineage>
        <taxon>Archaea</taxon>
        <taxon>Methanobacteriati</taxon>
        <taxon>Methanobacteriota</taxon>
        <taxon>Stenosarchaea group</taxon>
        <taxon>Methanomicrobia</taxon>
        <taxon>Methanosarcinales</taxon>
        <taxon>Methanosarcinaceae</taxon>
        <taxon>Methanosarcina</taxon>
    </lineage>
</organism>
<dbReference type="KEGG" id="mby:MSBRM_1216"/>
<evidence type="ECO:0000313" key="3">
    <source>
        <dbReference type="EMBL" id="AKB54214.1"/>
    </source>
</evidence>
<accession>A0A0E3QSI4</accession>
<dbReference type="InterPro" id="IPR051396">
    <property type="entry name" value="Bact_Antivir_Def_Nuclease"/>
</dbReference>
<evidence type="ECO:0000313" key="4">
    <source>
        <dbReference type="Proteomes" id="UP000033033"/>
    </source>
</evidence>
<dbReference type="Gene3D" id="3.40.50.300">
    <property type="entry name" value="P-loop containing nucleotide triphosphate hydrolases"/>
    <property type="match status" value="1"/>
</dbReference>
<evidence type="ECO:0008006" key="5">
    <source>
        <dbReference type="Google" id="ProtNLM"/>
    </source>
</evidence>
<dbReference type="AlphaFoldDB" id="A0A0E3QSI4"/>
<dbReference type="EMBL" id="CP009528">
    <property type="protein sequence ID" value="AKB54214.1"/>
    <property type="molecule type" value="Genomic_DNA"/>
</dbReference>
<proteinExistence type="predicted"/>
<protein>
    <recommendedName>
        <fullName evidence="5">AAA domain-containing protein</fullName>
    </recommendedName>
</protein>
<dbReference type="GeneID" id="24844453"/>
<dbReference type="HOGENOM" id="CLU_032548_1_1_2"/>
<dbReference type="InterPro" id="IPR041685">
    <property type="entry name" value="AAA_GajA/Old/RecF-like"/>
</dbReference>
<evidence type="ECO:0000259" key="1">
    <source>
        <dbReference type="Pfam" id="PF12476"/>
    </source>
</evidence>
<evidence type="ECO:0000259" key="2">
    <source>
        <dbReference type="Pfam" id="PF13175"/>
    </source>
</evidence>
<keyword evidence="4" id="KW-1185">Reference proteome</keyword>
<dbReference type="Proteomes" id="UP000033033">
    <property type="component" value="Chromosome"/>
</dbReference>
<dbReference type="PATRIC" id="fig|1434108.4.peg.1503"/>
<dbReference type="InterPro" id="IPR022532">
    <property type="entry name" value="DUF3696"/>
</dbReference>